<dbReference type="OrthoDB" id="2436351at2759"/>
<gene>
    <name evidence="1" type="ORF">DEBURN_LOCUS5394</name>
</gene>
<evidence type="ECO:0000313" key="2">
    <source>
        <dbReference type="Proteomes" id="UP000789706"/>
    </source>
</evidence>
<feature type="non-terminal residue" evidence="1">
    <location>
        <position position="122"/>
    </location>
</feature>
<accession>A0A9N9A2F4</accession>
<keyword evidence="2" id="KW-1185">Reference proteome</keyword>
<dbReference type="EMBL" id="CAJVPK010000477">
    <property type="protein sequence ID" value="CAG8515497.1"/>
    <property type="molecule type" value="Genomic_DNA"/>
</dbReference>
<reference evidence="1" key="1">
    <citation type="submission" date="2021-06" db="EMBL/GenBank/DDBJ databases">
        <authorList>
            <person name="Kallberg Y."/>
            <person name="Tangrot J."/>
            <person name="Rosling A."/>
        </authorList>
    </citation>
    <scope>NUCLEOTIDE SEQUENCE</scope>
    <source>
        <strain evidence="1">AZ414A</strain>
    </source>
</reference>
<comment type="caution">
    <text evidence="1">The sequence shown here is derived from an EMBL/GenBank/DDBJ whole genome shotgun (WGS) entry which is preliminary data.</text>
</comment>
<organism evidence="1 2">
    <name type="scientific">Diversispora eburnea</name>
    <dbReference type="NCBI Taxonomy" id="1213867"/>
    <lineage>
        <taxon>Eukaryota</taxon>
        <taxon>Fungi</taxon>
        <taxon>Fungi incertae sedis</taxon>
        <taxon>Mucoromycota</taxon>
        <taxon>Glomeromycotina</taxon>
        <taxon>Glomeromycetes</taxon>
        <taxon>Diversisporales</taxon>
        <taxon>Diversisporaceae</taxon>
        <taxon>Diversispora</taxon>
    </lineage>
</organism>
<evidence type="ECO:0000313" key="1">
    <source>
        <dbReference type="EMBL" id="CAG8515497.1"/>
    </source>
</evidence>
<name>A0A9N9A2F4_9GLOM</name>
<sequence length="122" mass="14039">MPPNVLPEASEKKYINRDLADEVLKSFQVHILPGYKLIYDDVDVMDHAHSIMNVMKKSEVSKSPLPISIVDIHNTECLKYLSQGFKKYIVDQMQDNEVDALHFSKGKYINKIFSKLRRGSLT</sequence>
<protein>
    <submittedName>
        <fullName evidence="1">6234_t:CDS:1</fullName>
    </submittedName>
</protein>
<dbReference type="AlphaFoldDB" id="A0A9N9A2F4"/>
<proteinExistence type="predicted"/>
<dbReference type="Proteomes" id="UP000789706">
    <property type="component" value="Unassembled WGS sequence"/>
</dbReference>